<dbReference type="EMBL" id="JARBHB010000001">
    <property type="protein sequence ID" value="KAJ8895307.1"/>
    <property type="molecule type" value="Genomic_DNA"/>
</dbReference>
<evidence type="ECO:0000313" key="8">
    <source>
        <dbReference type="Proteomes" id="UP001159363"/>
    </source>
</evidence>
<evidence type="ECO:0000256" key="5">
    <source>
        <dbReference type="ARBA" id="ARBA00022825"/>
    </source>
</evidence>
<name>A0ABQ9IF69_9NEOP</name>
<evidence type="ECO:0000256" key="1">
    <source>
        <dbReference type="ARBA" id="ARBA00004613"/>
    </source>
</evidence>
<dbReference type="Proteomes" id="UP001159363">
    <property type="component" value="Chromosome 1"/>
</dbReference>
<sequence length="511" mass="57338">MNPRHFRVSSFICPWLAGYPVFGFTSLPGVSPGFVYNRRVLPAPLADADDVIQPGVYGKVTGWGSTSCLAHEGNKTFDIRAGVTFVALLHLCVKLAKYLQVGEEALQNRIYYSNVSETPDLITVRLPPRRSGFSSRLGHRISACGNRAERCRWSAGFLGDLTPPPPPPSFRRRSILISVTLIGLCIQQRLNERAGRKREIPEKNPPISGIVRHDSHLRKSGVNRPGIGPANSLCFYFLQHVTSRSPKLLQLSVPIITNYECQRMYGSTKITDGMVCAGFREGGRDSCNVAVKCSGVKRPREPKDEVDVEKRWNARARETADPRENLSARSIVRHESHMHPIIWAVFNEYLQTVLQGYSKNIDQPIRQTVYRVFTVKTLTHSIHYCLLIITGSQLNGACLKNYHPITTVGEKNKCLESTSSLNEFAKYSRLYIEVEPRVFREFIRRRVSSFRLIPELCGSYLSQGDSGGPLIVQRKVVGIVSWGDGCAQPNKPGVYVRVAYYRDWITSITGV</sequence>
<keyword evidence="8" id="KW-1185">Reference proteome</keyword>
<comment type="caution">
    <text evidence="7">The sequence shown here is derived from an EMBL/GenBank/DDBJ whole genome shotgun (WGS) entry which is preliminary data.</text>
</comment>
<dbReference type="Pfam" id="PF00089">
    <property type="entry name" value="Trypsin"/>
    <property type="match status" value="2"/>
</dbReference>
<dbReference type="PROSITE" id="PS50240">
    <property type="entry name" value="TRYPSIN_DOM"/>
    <property type="match status" value="1"/>
</dbReference>
<dbReference type="SMART" id="SM00020">
    <property type="entry name" value="Tryp_SPc"/>
    <property type="match status" value="1"/>
</dbReference>
<gene>
    <name evidence="7" type="ORF">PR048_000632</name>
</gene>
<evidence type="ECO:0000256" key="2">
    <source>
        <dbReference type="ARBA" id="ARBA00022525"/>
    </source>
</evidence>
<accession>A0ABQ9IF69</accession>
<keyword evidence="2" id="KW-0964">Secreted</keyword>
<evidence type="ECO:0000256" key="3">
    <source>
        <dbReference type="ARBA" id="ARBA00022670"/>
    </source>
</evidence>
<dbReference type="PANTHER" id="PTHR24264:SF65">
    <property type="entry name" value="SRCR DOMAIN-CONTAINING PROTEIN"/>
    <property type="match status" value="1"/>
</dbReference>
<dbReference type="InterPro" id="IPR050127">
    <property type="entry name" value="Serine_Proteases_S1"/>
</dbReference>
<comment type="subcellular location">
    <subcellularLocation>
        <location evidence="1">Secreted</location>
    </subcellularLocation>
</comment>
<evidence type="ECO:0000256" key="4">
    <source>
        <dbReference type="ARBA" id="ARBA00022801"/>
    </source>
</evidence>
<dbReference type="InterPro" id="IPR001254">
    <property type="entry name" value="Trypsin_dom"/>
</dbReference>
<protein>
    <recommendedName>
        <fullName evidence="6">Peptidase S1 domain-containing protein</fullName>
    </recommendedName>
</protein>
<organism evidence="7 8">
    <name type="scientific">Dryococelus australis</name>
    <dbReference type="NCBI Taxonomy" id="614101"/>
    <lineage>
        <taxon>Eukaryota</taxon>
        <taxon>Metazoa</taxon>
        <taxon>Ecdysozoa</taxon>
        <taxon>Arthropoda</taxon>
        <taxon>Hexapoda</taxon>
        <taxon>Insecta</taxon>
        <taxon>Pterygota</taxon>
        <taxon>Neoptera</taxon>
        <taxon>Polyneoptera</taxon>
        <taxon>Phasmatodea</taxon>
        <taxon>Verophasmatodea</taxon>
        <taxon>Anareolatae</taxon>
        <taxon>Phasmatidae</taxon>
        <taxon>Eurycanthinae</taxon>
        <taxon>Dryococelus</taxon>
    </lineage>
</organism>
<reference evidence="7 8" key="1">
    <citation type="submission" date="2023-02" db="EMBL/GenBank/DDBJ databases">
        <title>LHISI_Scaffold_Assembly.</title>
        <authorList>
            <person name="Stuart O.P."/>
            <person name="Cleave R."/>
            <person name="Magrath M.J.L."/>
            <person name="Mikheyev A.S."/>
        </authorList>
    </citation>
    <scope>NUCLEOTIDE SEQUENCE [LARGE SCALE GENOMIC DNA]</scope>
    <source>
        <strain evidence="7">Daus_M_001</strain>
        <tissue evidence="7">Leg muscle</tissue>
    </source>
</reference>
<evidence type="ECO:0000259" key="6">
    <source>
        <dbReference type="PROSITE" id="PS50240"/>
    </source>
</evidence>
<dbReference type="PANTHER" id="PTHR24264">
    <property type="entry name" value="TRYPSIN-RELATED"/>
    <property type="match status" value="1"/>
</dbReference>
<dbReference type="InterPro" id="IPR043504">
    <property type="entry name" value="Peptidase_S1_PA_chymotrypsin"/>
</dbReference>
<dbReference type="SUPFAM" id="SSF50494">
    <property type="entry name" value="Trypsin-like serine proteases"/>
    <property type="match status" value="1"/>
</dbReference>
<proteinExistence type="predicted"/>
<evidence type="ECO:0000313" key="7">
    <source>
        <dbReference type="EMBL" id="KAJ8895307.1"/>
    </source>
</evidence>
<feature type="domain" description="Peptidase S1" evidence="6">
    <location>
        <begin position="28"/>
        <end position="510"/>
    </location>
</feature>
<dbReference type="Gene3D" id="2.40.10.10">
    <property type="entry name" value="Trypsin-like serine proteases"/>
    <property type="match status" value="2"/>
</dbReference>
<dbReference type="InterPro" id="IPR009003">
    <property type="entry name" value="Peptidase_S1_PA"/>
</dbReference>
<keyword evidence="3" id="KW-0645">Protease</keyword>
<keyword evidence="4" id="KW-0378">Hydrolase</keyword>
<keyword evidence="5" id="KW-0720">Serine protease</keyword>